<evidence type="ECO:0000313" key="18">
    <source>
        <dbReference type="EMBL" id="UCS09692.1"/>
    </source>
</evidence>
<dbReference type="GO" id="GO:0032549">
    <property type="term" value="F:ribonucleoside binding"/>
    <property type="evidence" value="ECO:0007669"/>
    <property type="project" value="InterPro"/>
</dbReference>
<evidence type="ECO:0000256" key="8">
    <source>
        <dbReference type="ARBA" id="ARBA00022679"/>
    </source>
</evidence>
<dbReference type="SUPFAM" id="SSF64484">
    <property type="entry name" value="beta and beta-prime subunits of DNA dependent RNA-polymerase"/>
    <property type="match status" value="1"/>
</dbReference>
<evidence type="ECO:0000259" key="17">
    <source>
        <dbReference type="Pfam" id="PF10385"/>
    </source>
</evidence>
<evidence type="ECO:0000256" key="2">
    <source>
        <dbReference type="ARBA" id="ARBA00004229"/>
    </source>
</evidence>
<dbReference type="Gene3D" id="3.90.1110.10">
    <property type="entry name" value="RNA polymerase Rpb2, domain 2"/>
    <property type="match status" value="1"/>
</dbReference>
<proteinExistence type="inferred from homology"/>
<dbReference type="GO" id="GO:0006351">
    <property type="term" value="P:DNA-templated transcription"/>
    <property type="evidence" value="ECO:0007669"/>
    <property type="project" value="InterPro"/>
</dbReference>
<dbReference type="Pfam" id="PF04561">
    <property type="entry name" value="RNA_pol_Rpb2_2"/>
    <property type="match status" value="1"/>
</dbReference>
<dbReference type="EC" id="2.7.7.6" evidence="4"/>
<comment type="function">
    <text evidence="1">DNA-dependent RNA polymerase catalyzes the transcription of DNA into RNA using the four ribonucleoside triphosphates as substrates.</text>
</comment>
<dbReference type="GO" id="GO:0003899">
    <property type="term" value="F:DNA-directed RNA polymerase activity"/>
    <property type="evidence" value="ECO:0007669"/>
    <property type="project" value="UniProtKB-EC"/>
</dbReference>
<sequence length="676" mass="78099">MSIILKQFYKHEQKNQFFSDFTELQRKSFLNFLKNGLIEELSNRNPIRNNKNNIELIFYPEYYKLKRPKWNVRQSILLGKSYVAELYIPAQLMDKKTKKIQLKWVLIGNLPLMTKRGYFIINGAVRVIMNQIIRGPGLYYSEAIHQYESFEKKNIFMNQSFSRYYADFVSLRGYWLRLSVDKDQFFWAEMKKTPKIPLLWFLLGIGLNERLLFRYLSNPKRLLQNLNNSFKSKTDFPMTKKLKKSEHIPLKEGVLSNNLRKKQLNKNIIKNLQKNDIFEVPSIFLPDSSLMAWDLISKTLVKKKKMSIFKSQEQARKWLFQRFMNPRTYDIGTIGRLALNKKLNLSISRKKHVLTSYDLLFATDYLMKVEKGLKNLDDIDHLQNRKLRTASEIIQIQIGIGLLRLEKSIKDRLNQMKVLPKIESLITTKSLNSALTEFFGTSPLSQFMDQINPLAEITHKRRLTSLGPGGITKDNATMIIRGIHPTHYGRICPVETPEGKNAGLVNSITTYAKINSSGLIETPFYKVYKGQVIKKLGIFYLSADEEEQINMIAADINISAFGFLPKNLIPGRKKDNFIRFSRNQVHYMSISPIQMISIATSLVPFFEHDDANRALMGANMQRQAVPLIRPKRPIVGTGVEVRSVADSGHILESRTGGIVSYVSAKKIVVHTLLINN</sequence>
<feature type="domain" description="DNA-directed RNA polymerase beta subunit external 1" evidence="17">
    <location>
        <begin position="525"/>
        <end position="591"/>
    </location>
</feature>
<evidence type="ECO:0000256" key="13">
    <source>
        <dbReference type="ARBA" id="ARBA00048552"/>
    </source>
</evidence>
<dbReference type="Pfam" id="PF10385">
    <property type="entry name" value="RNA_pol_Rpb2_45"/>
    <property type="match status" value="1"/>
</dbReference>
<keyword evidence="7 18" id="KW-0934">Plastid</keyword>
<name>A0A8K1J9N8_9CHLO</name>
<keyword evidence="10" id="KW-0804">Transcription</keyword>
<reference evidence="18" key="2">
    <citation type="journal article" date="2021" name="Res Sq">
        <title>Chloroplast Genomes of Five Oedogonium Species: Genome Structure, Phylogenetic Analysis and Adaptive Evolution.</title>
        <authorList>
            <person name="qian x."/>
            <person name="Hu Y."/>
            <person name="Lv W."/>
            <person name="Wang Q."/>
            <person name="Liu G."/>
            <person name="Hu Z."/>
        </authorList>
    </citation>
    <scope>NUCLEOTIDE SEQUENCE</scope>
</reference>
<dbReference type="AlphaFoldDB" id="A0A8K1J9N8"/>
<dbReference type="InterPro" id="IPR019462">
    <property type="entry name" value="DNA-dir_RNA_pol_bsu_external_1"/>
</dbReference>
<dbReference type="InterPro" id="IPR007642">
    <property type="entry name" value="RNA_pol_Rpb2_2"/>
</dbReference>
<protein>
    <recommendedName>
        <fullName evidence="4">DNA-directed RNA polymerase</fullName>
        <ecNumber evidence="4">2.7.7.6</ecNumber>
    </recommendedName>
    <alternativeName>
        <fullName evidence="12">PEP</fullName>
    </alternativeName>
</protein>
<accession>A0A8K1J9N8</accession>
<dbReference type="GO" id="GO:0000428">
    <property type="term" value="C:DNA-directed RNA polymerase complex"/>
    <property type="evidence" value="ECO:0007669"/>
    <property type="project" value="UniProtKB-KW"/>
</dbReference>
<evidence type="ECO:0000256" key="7">
    <source>
        <dbReference type="ARBA" id="ARBA00022640"/>
    </source>
</evidence>
<evidence type="ECO:0000259" key="15">
    <source>
        <dbReference type="Pfam" id="PF04561"/>
    </source>
</evidence>
<dbReference type="Gene3D" id="2.40.50.100">
    <property type="match status" value="1"/>
</dbReference>
<gene>
    <name evidence="18" type="primary">rpoBa</name>
</gene>
<dbReference type="EMBL" id="MT364368">
    <property type="protein sequence ID" value="UCS09692.1"/>
    <property type="molecule type" value="Genomic_DNA"/>
</dbReference>
<organism evidence="18">
    <name type="scientific">Oedocladium prescottii</name>
    <dbReference type="NCBI Taxonomy" id="337949"/>
    <lineage>
        <taxon>Eukaryota</taxon>
        <taxon>Viridiplantae</taxon>
        <taxon>Chlorophyta</taxon>
        <taxon>core chlorophytes</taxon>
        <taxon>Chlorophyceae</taxon>
        <taxon>OCC clade</taxon>
        <taxon>Oedogoniales</taxon>
        <taxon>Oedogoniaceae</taxon>
        <taxon>Oedocladium</taxon>
    </lineage>
</organism>
<evidence type="ECO:0000256" key="6">
    <source>
        <dbReference type="ARBA" id="ARBA00022528"/>
    </source>
</evidence>
<dbReference type="InterPro" id="IPR037034">
    <property type="entry name" value="RNA_pol_Rpb2_2_sf"/>
</dbReference>
<comment type="catalytic activity">
    <reaction evidence="13">
        <text>RNA(n) + a ribonucleoside 5'-triphosphate = RNA(n+1) + diphosphate</text>
        <dbReference type="Rhea" id="RHEA:21248"/>
        <dbReference type="Rhea" id="RHEA-COMP:14527"/>
        <dbReference type="Rhea" id="RHEA-COMP:17342"/>
        <dbReference type="ChEBI" id="CHEBI:33019"/>
        <dbReference type="ChEBI" id="CHEBI:61557"/>
        <dbReference type="ChEBI" id="CHEBI:140395"/>
        <dbReference type="EC" id="2.7.7.6"/>
    </reaction>
</comment>
<evidence type="ECO:0000256" key="10">
    <source>
        <dbReference type="ARBA" id="ARBA00023163"/>
    </source>
</evidence>
<geneLocation type="chloroplast" evidence="18"/>
<keyword evidence="6 18" id="KW-0150">Chloroplast</keyword>
<evidence type="ECO:0000256" key="11">
    <source>
        <dbReference type="ARBA" id="ARBA00026088"/>
    </source>
</evidence>
<evidence type="ECO:0000259" key="16">
    <source>
        <dbReference type="Pfam" id="PF04565"/>
    </source>
</evidence>
<evidence type="ECO:0000256" key="5">
    <source>
        <dbReference type="ARBA" id="ARBA00022478"/>
    </source>
</evidence>
<dbReference type="InterPro" id="IPR015712">
    <property type="entry name" value="DNA-dir_RNA_pol_su2"/>
</dbReference>
<evidence type="ECO:0000256" key="12">
    <source>
        <dbReference type="ARBA" id="ARBA00032782"/>
    </source>
</evidence>
<dbReference type="Gene3D" id="2.30.150.10">
    <property type="entry name" value="DNA-directed RNA polymerase, beta subunit, external 1 domain"/>
    <property type="match status" value="1"/>
</dbReference>
<keyword evidence="9" id="KW-0548">Nucleotidyltransferase</keyword>
<comment type="subcellular location">
    <subcellularLocation>
        <location evidence="2">Plastid</location>
        <location evidence="2">Chloroplast</location>
    </subcellularLocation>
</comment>
<dbReference type="PANTHER" id="PTHR20856">
    <property type="entry name" value="DNA-DIRECTED RNA POLYMERASE I SUBUNIT 2"/>
    <property type="match status" value="1"/>
</dbReference>
<evidence type="ECO:0000256" key="14">
    <source>
        <dbReference type="RuleBase" id="RU000434"/>
    </source>
</evidence>
<comment type="subunit">
    <text evidence="11">In plastids the minimal PEP RNA polymerase catalytic core is composed of four subunits: alpha, beta, beta', and beta''. When a (nuclear-encoded) sigma factor is associated with the core the holoenzyme is formed, which can initiate transcription.</text>
</comment>
<feature type="domain" description="RNA polymerase Rpb2" evidence="16">
    <location>
        <begin position="446"/>
        <end position="514"/>
    </location>
</feature>
<dbReference type="Gene3D" id="3.90.1100.10">
    <property type="match status" value="2"/>
</dbReference>
<evidence type="ECO:0000256" key="4">
    <source>
        <dbReference type="ARBA" id="ARBA00012418"/>
    </source>
</evidence>
<feature type="domain" description="RNA polymerase Rpb2" evidence="15">
    <location>
        <begin position="305"/>
        <end position="388"/>
    </location>
</feature>
<reference evidence="18" key="1">
    <citation type="submission" date="2020-04" db="EMBL/GenBank/DDBJ databases">
        <authorList>
            <person name="Qian X."/>
        </authorList>
    </citation>
    <scope>NUCLEOTIDE SEQUENCE</scope>
</reference>
<evidence type="ECO:0000256" key="3">
    <source>
        <dbReference type="ARBA" id="ARBA00006835"/>
    </source>
</evidence>
<evidence type="ECO:0000256" key="1">
    <source>
        <dbReference type="ARBA" id="ARBA00004026"/>
    </source>
</evidence>
<dbReference type="GO" id="GO:0009507">
    <property type="term" value="C:chloroplast"/>
    <property type="evidence" value="ECO:0007669"/>
    <property type="project" value="UniProtKB-SubCell"/>
</dbReference>
<dbReference type="GO" id="GO:0003677">
    <property type="term" value="F:DNA binding"/>
    <property type="evidence" value="ECO:0007669"/>
    <property type="project" value="InterPro"/>
</dbReference>
<comment type="similarity">
    <text evidence="3 14">Belongs to the RNA polymerase beta chain family.</text>
</comment>
<dbReference type="InterPro" id="IPR007645">
    <property type="entry name" value="RNA_pol_Rpb2_3"/>
</dbReference>
<keyword evidence="8" id="KW-0808">Transferase</keyword>
<dbReference type="Pfam" id="PF04565">
    <property type="entry name" value="RNA_pol_Rpb2_3"/>
    <property type="match status" value="1"/>
</dbReference>
<keyword evidence="5" id="KW-0240">DNA-directed RNA polymerase</keyword>
<dbReference type="InterPro" id="IPR042107">
    <property type="entry name" value="DNA-dir_RNA_pol_bsu_ext_1_sf"/>
</dbReference>
<evidence type="ECO:0000256" key="9">
    <source>
        <dbReference type="ARBA" id="ARBA00022695"/>
    </source>
</evidence>